<name>A0ABV8LDM1_9NOCA</name>
<keyword evidence="2" id="KW-1185">Reference proteome</keyword>
<evidence type="ECO:0000313" key="2">
    <source>
        <dbReference type="Proteomes" id="UP001595767"/>
    </source>
</evidence>
<accession>A0ABV8LDM1</accession>
<reference evidence="2" key="1">
    <citation type="journal article" date="2019" name="Int. J. Syst. Evol. Microbiol.">
        <title>The Global Catalogue of Microorganisms (GCM) 10K type strain sequencing project: providing services to taxonomists for standard genome sequencing and annotation.</title>
        <authorList>
            <consortium name="The Broad Institute Genomics Platform"/>
            <consortium name="The Broad Institute Genome Sequencing Center for Infectious Disease"/>
            <person name="Wu L."/>
            <person name="Ma J."/>
        </authorList>
    </citation>
    <scope>NUCLEOTIDE SEQUENCE [LARGE SCALE GENOMIC DNA]</scope>
    <source>
        <strain evidence="2">CGMCC 4.7204</strain>
    </source>
</reference>
<organism evidence="1 2">
    <name type="scientific">Nocardia rhizosphaerae</name>
    <dbReference type="NCBI Taxonomy" id="1691571"/>
    <lineage>
        <taxon>Bacteria</taxon>
        <taxon>Bacillati</taxon>
        <taxon>Actinomycetota</taxon>
        <taxon>Actinomycetes</taxon>
        <taxon>Mycobacteriales</taxon>
        <taxon>Nocardiaceae</taxon>
        <taxon>Nocardia</taxon>
    </lineage>
</organism>
<comment type="caution">
    <text evidence="1">The sequence shown here is derived from an EMBL/GenBank/DDBJ whole genome shotgun (WGS) entry which is preliminary data.</text>
</comment>
<dbReference type="Proteomes" id="UP001595767">
    <property type="component" value="Unassembled WGS sequence"/>
</dbReference>
<sequence>MSGWLQYLDGTWSRVDDHGHIHTMAFGPWDDRPGLHELDADVRGALAVLDALEARE</sequence>
<protein>
    <submittedName>
        <fullName evidence="1">Uncharacterized protein</fullName>
    </submittedName>
</protein>
<dbReference type="RefSeq" id="WP_378554876.1">
    <property type="nucleotide sequence ID" value="NZ_JBHSBA010000018.1"/>
</dbReference>
<dbReference type="EMBL" id="JBHSBA010000018">
    <property type="protein sequence ID" value="MFC4128985.1"/>
    <property type="molecule type" value="Genomic_DNA"/>
</dbReference>
<evidence type="ECO:0000313" key="1">
    <source>
        <dbReference type="EMBL" id="MFC4128985.1"/>
    </source>
</evidence>
<proteinExistence type="predicted"/>
<gene>
    <name evidence="1" type="ORF">ACFOW8_29045</name>
</gene>